<dbReference type="Proteomes" id="UP000079169">
    <property type="component" value="Unplaced"/>
</dbReference>
<dbReference type="RefSeq" id="XP_017304217.1">
    <property type="nucleotide sequence ID" value="XM_017448728.2"/>
</dbReference>
<dbReference type="GeneID" id="103521158"/>
<evidence type="ECO:0000313" key="2">
    <source>
        <dbReference type="Proteomes" id="UP000079169"/>
    </source>
</evidence>
<protein>
    <submittedName>
        <fullName evidence="3">Rho GTPase-activating protein gacO-like</fullName>
    </submittedName>
</protein>
<feature type="compositionally biased region" description="Basic and acidic residues" evidence="1">
    <location>
        <begin position="245"/>
        <end position="267"/>
    </location>
</feature>
<reference evidence="3" key="1">
    <citation type="submission" date="2025-08" db="UniProtKB">
        <authorList>
            <consortium name="RefSeq"/>
        </authorList>
    </citation>
    <scope>IDENTIFICATION</scope>
</reference>
<sequence length="366" mass="40141">MSCVSSSSSSTLASSAATLAFRNQHKLVQKDGPPVQCINCNYKFKQPVPPPPTVSTPDLVSSGPENISSSVCEDETAPAPSSTPPESIEVNTANQTISIWVPTSKNLITATDPPPVPPIPILQATRRSSFTKKFTTLEQIKEEAKPTPVKSSTLTPKKKGRPRKKPAPEVVPPEEIEEPVSEKIKVKEINESVPEKKKVAKNKRKLELTDSKKKRMDQNEEDQQSKGERKAEGQKGGGGGNKGRRSVDGGERGVESSKAGKKEKKELISGPDHLQGGRLEENTPPNVMAANVYDPGKTVLAIWTDKIYYPAVIEEDLQSFLRVRYLDGFVKKIIKQQTVPMSVLYEDTPVHVMTEEDDELKPGKLK</sequence>
<dbReference type="PaxDb" id="121845-A0A1S4EQ88"/>
<gene>
    <name evidence="3" type="primary">LOC103521158</name>
</gene>
<feature type="region of interest" description="Disordered" evidence="1">
    <location>
        <begin position="48"/>
        <end position="90"/>
    </location>
</feature>
<dbReference type="STRING" id="121845.A0A1S4EQ88"/>
<keyword evidence="2" id="KW-1185">Reference proteome</keyword>
<dbReference type="Gene3D" id="2.30.30.140">
    <property type="match status" value="1"/>
</dbReference>
<feature type="compositionally biased region" description="Basic residues" evidence="1">
    <location>
        <begin position="156"/>
        <end position="165"/>
    </location>
</feature>
<accession>A0A1S4EQ88</accession>
<dbReference type="KEGG" id="dci:103521158"/>
<proteinExistence type="predicted"/>
<organism evidence="2 3">
    <name type="scientific">Diaphorina citri</name>
    <name type="common">Asian citrus psyllid</name>
    <dbReference type="NCBI Taxonomy" id="121845"/>
    <lineage>
        <taxon>Eukaryota</taxon>
        <taxon>Metazoa</taxon>
        <taxon>Ecdysozoa</taxon>
        <taxon>Arthropoda</taxon>
        <taxon>Hexapoda</taxon>
        <taxon>Insecta</taxon>
        <taxon>Pterygota</taxon>
        <taxon>Neoptera</taxon>
        <taxon>Paraneoptera</taxon>
        <taxon>Hemiptera</taxon>
        <taxon>Sternorrhyncha</taxon>
        <taxon>Psylloidea</taxon>
        <taxon>Psyllidae</taxon>
        <taxon>Diaphorininae</taxon>
        <taxon>Diaphorina</taxon>
    </lineage>
</organism>
<feature type="compositionally biased region" description="Basic and acidic residues" evidence="1">
    <location>
        <begin position="180"/>
        <end position="197"/>
    </location>
</feature>
<feature type="compositionally biased region" description="Basic and acidic residues" evidence="1">
    <location>
        <begin position="223"/>
        <end position="233"/>
    </location>
</feature>
<evidence type="ECO:0000313" key="3">
    <source>
        <dbReference type="RefSeq" id="XP_017304217.1"/>
    </source>
</evidence>
<feature type="compositionally biased region" description="Low complexity" evidence="1">
    <location>
        <begin position="77"/>
        <end position="87"/>
    </location>
</feature>
<dbReference type="AlphaFoldDB" id="A0A1S4EQ88"/>
<name>A0A1S4EQ88_DIACI</name>
<evidence type="ECO:0000256" key="1">
    <source>
        <dbReference type="SAM" id="MobiDB-lite"/>
    </source>
</evidence>
<feature type="region of interest" description="Disordered" evidence="1">
    <location>
        <begin position="137"/>
        <end position="283"/>
    </location>
</feature>
<feature type="non-terminal residue" evidence="3">
    <location>
        <position position="366"/>
    </location>
</feature>